<dbReference type="Proteomes" id="UP000033998">
    <property type="component" value="Unassembled WGS sequence"/>
</dbReference>
<feature type="transmembrane region" description="Helical" evidence="1">
    <location>
        <begin position="6"/>
        <end position="23"/>
    </location>
</feature>
<evidence type="ECO:0000313" key="2">
    <source>
        <dbReference type="EMBL" id="KKR01577.1"/>
    </source>
</evidence>
<reference evidence="2" key="1">
    <citation type="journal article" date="2015" name="Nature">
        <title>rRNA introns, odd ribosomes, and small enigmatic genomes across a large radiation of phyla.</title>
        <authorList>
            <person name="Brown C.T."/>
            <person name="Hug L.A."/>
            <person name="Thomas B.C."/>
            <person name="Sharon I."/>
            <person name="Castelle C.J."/>
            <person name="Singh A."/>
            <person name="Wilkins M.J."/>
            <person name="Williams K.H."/>
            <person name="Banfield J.F."/>
        </authorList>
    </citation>
    <scope>NUCLEOTIDE SEQUENCE [LARGE SCALE GENOMIC DNA]</scope>
</reference>
<protein>
    <recommendedName>
        <fullName evidence="4">DUF3105 domain-containing protein</fullName>
    </recommendedName>
</protein>
<keyword evidence="1" id="KW-0812">Transmembrane</keyword>
<dbReference type="AlphaFoldDB" id="A0A837HSG9"/>
<dbReference type="InterPro" id="IPR021454">
    <property type="entry name" value="DUF3105"/>
</dbReference>
<dbReference type="EMBL" id="LBWE01000007">
    <property type="protein sequence ID" value="KKR01577.1"/>
    <property type="molecule type" value="Genomic_DNA"/>
</dbReference>
<accession>A0A837HSG9</accession>
<evidence type="ECO:0000313" key="3">
    <source>
        <dbReference type="Proteomes" id="UP000033998"/>
    </source>
</evidence>
<keyword evidence="1" id="KW-0472">Membrane</keyword>
<dbReference type="Pfam" id="PF11303">
    <property type="entry name" value="DUF3105"/>
    <property type="match status" value="1"/>
</dbReference>
<sequence length="177" mass="20186">MKKFTIIIAISFLAVGFLVFWSLNQDKKLSRYKAITNTENLGPIGQVFENQGQTHIKPNEPHPAYNSNPPTSGWHWLNPASWGVYNRPLIDEQAVHNLEHGGIWISYKDIDEGTLENLKKIAKANAQSVILSPREANDTKIILASWTRLEKMQEYNEAKILEFISRNKNNSPEPFAK</sequence>
<evidence type="ECO:0008006" key="4">
    <source>
        <dbReference type="Google" id="ProtNLM"/>
    </source>
</evidence>
<evidence type="ECO:0000256" key="1">
    <source>
        <dbReference type="SAM" id="Phobius"/>
    </source>
</evidence>
<keyword evidence="1" id="KW-1133">Transmembrane helix</keyword>
<name>A0A837HSG9_9BACT</name>
<organism evidence="2 3">
    <name type="scientific">Candidatus Nomurabacteria bacterium GW2011_GWD2_39_12</name>
    <dbReference type="NCBI Taxonomy" id="1618759"/>
    <lineage>
        <taxon>Bacteria</taxon>
        <taxon>Candidatus Nomuraibacteriota</taxon>
    </lineage>
</organism>
<proteinExistence type="predicted"/>
<comment type="caution">
    <text evidence="2">The sequence shown here is derived from an EMBL/GenBank/DDBJ whole genome shotgun (WGS) entry which is preliminary data.</text>
</comment>
<gene>
    <name evidence="2" type="ORF">UT27_C0007G0057</name>
</gene>